<organism evidence="1 2">
    <name type="scientific">Armillaria luteobubalina</name>
    <dbReference type="NCBI Taxonomy" id="153913"/>
    <lineage>
        <taxon>Eukaryota</taxon>
        <taxon>Fungi</taxon>
        <taxon>Dikarya</taxon>
        <taxon>Basidiomycota</taxon>
        <taxon>Agaricomycotina</taxon>
        <taxon>Agaricomycetes</taxon>
        <taxon>Agaricomycetidae</taxon>
        <taxon>Agaricales</taxon>
        <taxon>Marasmiineae</taxon>
        <taxon>Physalacriaceae</taxon>
        <taxon>Armillaria</taxon>
    </lineage>
</organism>
<reference evidence="1" key="1">
    <citation type="submission" date="2023-06" db="EMBL/GenBank/DDBJ databases">
        <authorList>
            <consortium name="Lawrence Berkeley National Laboratory"/>
            <person name="Ahrendt S."/>
            <person name="Sahu N."/>
            <person name="Indic B."/>
            <person name="Wong-Bajracharya J."/>
            <person name="Merenyi Z."/>
            <person name="Ke H.-M."/>
            <person name="Monk M."/>
            <person name="Kocsube S."/>
            <person name="Drula E."/>
            <person name="Lipzen A."/>
            <person name="Balint B."/>
            <person name="Henrissat B."/>
            <person name="Andreopoulos B."/>
            <person name="Martin F.M."/>
            <person name="Harder C.B."/>
            <person name="Rigling D."/>
            <person name="Ford K.L."/>
            <person name="Foster G.D."/>
            <person name="Pangilinan J."/>
            <person name="Papanicolaou A."/>
            <person name="Barry K."/>
            <person name="LaButti K."/>
            <person name="Viragh M."/>
            <person name="Koriabine M."/>
            <person name="Yan M."/>
            <person name="Riley R."/>
            <person name="Champramary S."/>
            <person name="Plett K.L."/>
            <person name="Tsai I.J."/>
            <person name="Slot J."/>
            <person name="Sipos G."/>
            <person name="Plett J."/>
            <person name="Nagy L.G."/>
            <person name="Grigoriev I.V."/>
        </authorList>
    </citation>
    <scope>NUCLEOTIDE SEQUENCE</scope>
    <source>
        <strain evidence="1">HWK02</strain>
    </source>
</reference>
<protein>
    <submittedName>
        <fullName evidence="1">Uncharacterized protein</fullName>
    </submittedName>
</protein>
<dbReference type="EMBL" id="JAUEPU010000058">
    <property type="protein sequence ID" value="KAK0484151.1"/>
    <property type="molecule type" value="Genomic_DNA"/>
</dbReference>
<dbReference type="Proteomes" id="UP001175228">
    <property type="component" value="Unassembled WGS sequence"/>
</dbReference>
<proteinExistence type="predicted"/>
<sequence>MACVDPHLTSACDVSIDVDPTLLTLLDRVQKLFLRRLLGVTKRSPVAPLFSETGMWPIRYRRIMLALQYWQYALSLPNDHFLSCAFRDSLALAQDRRSSWLTDLARALSAFHVPVHLDLFKSWSPADVDGVVTAVEESCLKDIETYLSTSPKTPLLRRTSNVSGNVGVHARPLEKQAICAFRAYLRVPIPAHRKAVVRLLSSSHTLAVEVLRWTDRRQPAVPRAQRWCRFCHSNIEDEVHALWLCDASQAVRDLRTCFSRDIVSLAPVDFLQHLRSAPTAYHVVRLLSDTEHDVVVCRFAKYVHDILKVFGEIPVLRW</sequence>
<name>A0AA39TEL4_9AGAR</name>
<evidence type="ECO:0000313" key="1">
    <source>
        <dbReference type="EMBL" id="KAK0484151.1"/>
    </source>
</evidence>
<gene>
    <name evidence="1" type="ORF">EDD18DRAFT_1198835</name>
</gene>
<keyword evidence="2" id="KW-1185">Reference proteome</keyword>
<dbReference type="AlphaFoldDB" id="A0AA39TEL4"/>
<accession>A0AA39TEL4</accession>
<evidence type="ECO:0000313" key="2">
    <source>
        <dbReference type="Proteomes" id="UP001175228"/>
    </source>
</evidence>
<comment type="caution">
    <text evidence="1">The sequence shown here is derived from an EMBL/GenBank/DDBJ whole genome shotgun (WGS) entry which is preliminary data.</text>
</comment>